<accession>A0AAX6ILR0</accession>
<comment type="caution">
    <text evidence="2">The sequence shown here is derived from an EMBL/GenBank/DDBJ whole genome shotgun (WGS) entry which is preliminary data.</text>
</comment>
<proteinExistence type="predicted"/>
<dbReference type="Proteomes" id="UP001140949">
    <property type="component" value="Unassembled WGS sequence"/>
</dbReference>
<dbReference type="PANTHER" id="PTHR35998">
    <property type="entry name" value="OS02G0127900 PROTEIN"/>
    <property type="match status" value="1"/>
</dbReference>
<dbReference type="EMBL" id="JANAVB010000194">
    <property type="protein sequence ID" value="KAJ6854270.1"/>
    <property type="molecule type" value="Genomic_DNA"/>
</dbReference>
<evidence type="ECO:0000256" key="1">
    <source>
        <dbReference type="SAM" id="MobiDB-lite"/>
    </source>
</evidence>
<evidence type="ECO:0000313" key="3">
    <source>
        <dbReference type="Proteomes" id="UP001140949"/>
    </source>
</evidence>
<keyword evidence="3" id="KW-1185">Reference proteome</keyword>
<sequence length="199" mass="23123">MVLWEITLATAYFLGLKRTYKLALRIQRRLIGPNHPRIRQFVYRRTRSIFDVAVSVHQKVQQRDLEVGRNLGNWILRWLDRMKPAAEIRPHPDKSSSRINSVPKKTASSHQQTRTPPAAKLTERDSEGKLLFSALSRRPRSFPYVAMMMRPMRPASMSGQYRHLSDYATSSPQALSYNRSSRSEGGVFRKDIALWMMHN</sequence>
<dbReference type="AlphaFoldDB" id="A0AAX6ILR0"/>
<reference evidence="2" key="1">
    <citation type="journal article" date="2023" name="GigaByte">
        <title>Genome assembly of the bearded iris, Iris pallida Lam.</title>
        <authorList>
            <person name="Bruccoleri R.E."/>
            <person name="Oakeley E.J."/>
            <person name="Faust A.M.E."/>
            <person name="Altorfer M."/>
            <person name="Dessus-Babus S."/>
            <person name="Burckhardt D."/>
            <person name="Oertli M."/>
            <person name="Naumann U."/>
            <person name="Petersen F."/>
            <person name="Wong J."/>
        </authorList>
    </citation>
    <scope>NUCLEOTIDE SEQUENCE</scope>
    <source>
        <strain evidence="2">GSM-AAB239-AS_SAM_17_03QT</strain>
    </source>
</reference>
<gene>
    <name evidence="2" type="ORF">M6B38_102195</name>
</gene>
<name>A0AAX6ILR0_IRIPA</name>
<reference evidence="2" key="2">
    <citation type="submission" date="2023-04" db="EMBL/GenBank/DDBJ databases">
        <authorList>
            <person name="Bruccoleri R.E."/>
            <person name="Oakeley E.J."/>
            <person name="Faust A.-M."/>
            <person name="Dessus-Babus S."/>
            <person name="Altorfer M."/>
            <person name="Burckhardt D."/>
            <person name="Oertli M."/>
            <person name="Naumann U."/>
            <person name="Petersen F."/>
            <person name="Wong J."/>
        </authorList>
    </citation>
    <scope>NUCLEOTIDE SEQUENCE</scope>
    <source>
        <strain evidence="2">GSM-AAB239-AS_SAM_17_03QT</strain>
        <tissue evidence="2">Leaf</tissue>
    </source>
</reference>
<feature type="compositionally biased region" description="Basic and acidic residues" evidence="1">
    <location>
        <begin position="87"/>
        <end position="96"/>
    </location>
</feature>
<feature type="compositionally biased region" description="Polar residues" evidence="1">
    <location>
        <begin position="106"/>
        <end position="115"/>
    </location>
</feature>
<organism evidence="2 3">
    <name type="scientific">Iris pallida</name>
    <name type="common">Sweet iris</name>
    <dbReference type="NCBI Taxonomy" id="29817"/>
    <lineage>
        <taxon>Eukaryota</taxon>
        <taxon>Viridiplantae</taxon>
        <taxon>Streptophyta</taxon>
        <taxon>Embryophyta</taxon>
        <taxon>Tracheophyta</taxon>
        <taxon>Spermatophyta</taxon>
        <taxon>Magnoliopsida</taxon>
        <taxon>Liliopsida</taxon>
        <taxon>Asparagales</taxon>
        <taxon>Iridaceae</taxon>
        <taxon>Iridoideae</taxon>
        <taxon>Irideae</taxon>
        <taxon>Iris</taxon>
    </lineage>
</organism>
<dbReference type="PANTHER" id="PTHR35998:SF1">
    <property type="entry name" value="OS02G0127900 PROTEIN"/>
    <property type="match status" value="1"/>
</dbReference>
<evidence type="ECO:0000313" key="2">
    <source>
        <dbReference type="EMBL" id="KAJ6854270.1"/>
    </source>
</evidence>
<protein>
    <submittedName>
        <fullName evidence="2">Uncharacterized protein</fullName>
    </submittedName>
</protein>
<feature type="region of interest" description="Disordered" evidence="1">
    <location>
        <begin position="87"/>
        <end position="124"/>
    </location>
</feature>